<sequence>ELPELRNAALNHDTDKMPDFLILDGQQRLTSLTKVFDGEIDVYFNVEEESFQIYSRKLKANPLWISVKQVINEGAVKVWRKLKLQLDSHSTQIEESKLDEYLDRLSSLERIKEYRYPVMILHTDDYEEITESFIRVNSRGTRLRESELAMAQLAFHWPGALVKEFESALYDYEQANYDLEARFLMRCFVAVSTGQSRFRNLSPLWKKSSNELEDVWKRTKKVVDHTINFLRNNAGIESSDWIPSINALVPLVVYLSKSQGHLTNDKAKGLLFWFFEATIHGRFTGSPETKIDQDLKAIESDDSINRMVANLRRDAPSFDITPEMIEGRYQRHSFLPLIFAISRKKNAKLLRYYRFSAKNYRIIDLAHLPYLSNLKCYDPSCLFLPLIKDFILSVTLQDLTLLP</sequence>
<gene>
    <name evidence="2" type="ORF">S06H3_15027</name>
</gene>
<dbReference type="InterPro" id="IPR004919">
    <property type="entry name" value="GmrSD_N"/>
</dbReference>
<protein>
    <recommendedName>
        <fullName evidence="1">GmrSD restriction endonucleases N-terminal domain-containing protein</fullName>
    </recommendedName>
</protein>
<accession>X1LXF5</accession>
<dbReference type="PANTHER" id="PTHR37292:SF2">
    <property type="entry name" value="DUF262 DOMAIN-CONTAINING PROTEIN"/>
    <property type="match status" value="1"/>
</dbReference>
<feature type="non-terminal residue" evidence="2">
    <location>
        <position position="1"/>
    </location>
</feature>
<reference evidence="2" key="1">
    <citation type="journal article" date="2014" name="Front. Microbiol.">
        <title>High frequency of phylogenetically diverse reductive dehalogenase-homologous genes in deep subseafloor sedimentary metagenomes.</title>
        <authorList>
            <person name="Kawai M."/>
            <person name="Futagami T."/>
            <person name="Toyoda A."/>
            <person name="Takaki Y."/>
            <person name="Nishi S."/>
            <person name="Hori S."/>
            <person name="Arai W."/>
            <person name="Tsubouchi T."/>
            <person name="Morono Y."/>
            <person name="Uchiyama I."/>
            <person name="Ito T."/>
            <person name="Fujiyama A."/>
            <person name="Inagaki F."/>
            <person name="Takami H."/>
        </authorList>
    </citation>
    <scope>NUCLEOTIDE SEQUENCE</scope>
    <source>
        <strain evidence="2">Expedition CK06-06</strain>
    </source>
</reference>
<dbReference type="Pfam" id="PF03235">
    <property type="entry name" value="GmrSD_N"/>
    <property type="match status" value="1"/>
</dbReference>
<dbReference type="EMBL" id="BARV01007375">
    <property type="protein sequence ID" value="GAI07110.1"/>
    <property type="molecule type" value="Genomic_DNA"/>
</dbReference>
<dbReference type="AlphaFoldDB" id="X1LXF5"/>
<organism evidence="2">
    <name type="scientific">marine sediment metagenome</name>
    <dbReference type="NCBI Taxonomy" id="412755"/>
    <lineage>
        <taxon>unclassified sequences</taxon>
        <taxon>metagenomes</taxon>
        <taxon>ecological metagenomes</taxon>
    </lineage>
</organism>
<evidence type="ECO:0000313" key="2">
    <source>
        <dbReference type="EMBL" id="GAI07110.1"/>
    </source>
</evidence>
<feature type="domain" description="GmrSD restriction endonucleases N-terminal" evidence="1">
    <location>
        <begin position="15"/>
        <end position="153"/>
    </location>
</feature>
<evidence type="ECO:0000259" key="1">
    <source>
        <dbReference type="Pfam" id="PF03235"/>
    </source>
</evidence>
<name>X1LXF5_9ZZZZ</name>
<dbReference type="PANTHER" id="PTHR37292">
    <property type="entry name" value="VNG6097C"/>
    <property type="match status" value="1"/>
</dbReference>
<proteinExistence type="predicted"/>
<comment type="caution">
    <text evidence="2">The sequence shown here is derived from an EMBL/GenBank/DDBJ whole genome shotgun (WGS) entry which is preliminary data.</text>
</comment>
<feature type="non-terminal residue" evidence="2">
    <location>
        <position position="403"/>
    </location>
</feature>